<keyword evidence="3 6" id="KW-0812">Transmembrane</keyword>
<dbReference type="InterPro" id="IPR051461">
    <property type="entry name" value="UPF0750_membrane"/>
</dbReference>
<dbReference type="InterPro" id="IPR003740">
    <property type="entry name" value="YitT"/>
</dbReference>
<keyword evidence="4 6" id="KW-1133">Transmembrane helix</keyword>
<dbReference type="InterPro" id="IPR019264">
    <property type="entry name" value="DUF2179"/>
</dbReference>
<dbReference type="GO" id="GO:0005886">
    <property type="term" value="C:plasma membrane"/>
    <property type="evidence" value="ECO:0007669"/>
    <property type="project" value="UniProtKB-SubCell"/>
</dbReference>
<dbReference type="PIRSF" id="PIRSF006483">
    <property type="entry name" value="Membrane_protein_YitT"/>
    <property type="match status" value="1"/>
</dbReference>
<evidence type="ECO:0000256" key="1">
    <source>
        <dbReference type="ARBA" id="ARBA00004651"/>
    </source>
</evidence>
<feature type="domain" description="DUF2179" evidence="7">
    <location>
        <begin position="253"/>
        <end position="307"/>
    </location>
</feature>
<sequence length="315" mass="35100">MVTPAVFYAVNDLKIGEIKVKERSEKSKYLKIDLNREAIKILALTLSAVLTAVDTKTFINTGHLYPGGVGGVTLLIQRVAAQYFDVSIGYMPVNILLNAVPVYIGFRFLGKRFTAYSCYTIVLASVITDMIPSYVVTYDILLISIFGGLIGGFASVLCLWVDATAGGTDFISIYLSVKRGMDAWNILLGFNIIILAAAGLLFGWDKALYSIIFQYAFTQIIQALYHKYQQQTLFIVTKEPYKVSQAIYDVSCHGATVLSGTGSYEQKERNVVYSIVSRGETKQIMNAVRKVDREAFVNAIRTEQVRGYFYQKPIE</sequence>
<dbReference type="Pfam" id="PF02588">
    <property type="entry name" value="YitT_membrane"/>
    <property type="match status" value="1"/>
</dbReference>
<feature type="transmembrane region" description="Helical" evidence="6">
    <location>
        <begin position="140"/>
        <end position="161"/>
    </location>
</feature>
<evidence type="ECO:0000313" key="9">
    <source>
        <dbReference type="Proteomes" id="UP000298653"/>
    </source>
</evidence>
<keyword evidence="2" id="KW-1003">Cell membrane</keyword>
<dbReference type="InterPro" id="IPR015867">
    <property type="entry name" value="N-reg_PII/ATP_PRibTrfase_C"/>
</dbReference>
<name>A0A4P8IF43_9FIRM</name>
<feature type="transmembrane region" description="Helical" evidence="6">
    <location>
        <begin position="113"/>
        <end position="134"/>
    </location>
</feature>
<organism evidence="8 9">
    <name type="scientific">Anaerostipes rhamnosivorans</name>
    <dbReference type="NCBI Taxonomy" id="1229621"/>
    <lineage>
        <taxon>Bacteria</taxon>
        <taxon>Bacillati</taxon>
        <taxon>Bacillota</taxon>
        <taxon>Clostridia</taxon>
        <taxon>Lachnospirales</taxon>
        <taxon>Lachnospiraceae</taxon>
        <taxon>Anaerostipes</taxon>
    </lineage>
</organism>
<feature type="transmembrane region" description="Helical" evidence="6">
    <location>
        <begin position="182"/>
        <end position="201"/>
    </location>
</feature>
<dbReference type="PANTHER" id="PTHR33545">
    <property type="entry name" value="UPF0750 MEMBRANE PROTEIN YITT-RELATED"/>
    <property type="match status" value="1"/>
</dbReference>
<evidence type="ECO:0000256" key="2">
    <source>
        <dbReference type="ARBA" id="ARBA00022475"/>
    </source>
</evidence>
<dbReference type="Proteomes" id="UP000298653">
    <property type="component" value="Chromosome"/>
</dbReference>
<evidence type="ECO:0000256" key="6">
    <source>
        <dbReference type="SAM" id="Phobius"/>
    </source>
</evidence>
<evidence type="ECO:0000313" key="8">
    <source>
        <dbReference type="EMBL" id="QCP36512.1"/>
    </source>
</evidence>
<dbReference type="KEGG" id="arf:AR1Y2_3058"/>
<gene>
    <name evidence="8" type="ORF">AR1Y2_3058</name>
</gene>
<dbReference type="AlphaFoldDB" id="A0A4P8IF43"/>
<dbReference type="PANTHER" id="PTHR33545:SF5">
    <property type="entry name" value="UPF0750 MEMBRANE PROTEIN YITT"/>
    <property type="match status" value="1"/>
</dbReference>
<dbReference type="Gene3D" id="3.30.70.120">
    <property type="match status" value="1"/>
</dbReference>
<comment type="subcellular location">
    <subcellularLocation>
        <location evidence="1">Cell membrane</location>
        <topology evidence="1">Multi-pass membrane protein</topology>
    </subcellularLocation>
</comment>
<dbReference type="Pfam" id="PF10035">
    <property type="entry name" value="DUF2179"/>
    <property type="match status" value="1"/>
</dbReference>
<evidence type="ECO:0000259" key="7">
    <source>
        <dbReference type="Pfam" id="PF10035"/>
    </source>
</evidence>
<reference evidence="8 9" key="1">
    <citation type="submission" date="2019-05" db="EMBL/GenBank/DDBJ databases">
        <title>Complete genome sequencing of Anaerostipes rhamnosivorans.</title>
        <authorList>
            <person name="Bui T.P.N."/>
            <person name="de Vos W.M."/>
        </authorList>
    </citation>
    <scope>NUCLEOTIDE SEQUENCE [LARGE SCALE GENOMIC DNA]</scope>
    <source>
        <strain evidence="8 9">1y2</strain>
    </source>
</reference>
<proteinExistence type="predicted"/>
<accession>A0A4P8IF43</accession>
<keyword evidence="9" id="KW-1185">Reference proteome</keyword>
<keyword evidence="5 6" id="KW-0472">Membrane</keyword>
<evidence type="ECO:0000256" key="5">
    <source>
        <dbReference type="ARBA" id="ARBA00023136"/>
    </source>
</evidence>
<evidence type="ECO:0000256" key="3">
    <source>
        <dbReference type="ARBA" id="ARBA00022692"/>
    </source>
</evidence>
<feature type="transmembrane region" description="Helical" evidence="6">
    <location>
        <begin position="88"/>
        <end position="106"/>
    </location>
</feature>
<dbReference type="EMBL" id="CP040058">
    <property type="protein sequence ID" value="QCP36512.1"/>
    <property type="molecule type" value="Genomic_DNA"/>
</dbReference>
<protein>
    <submittedName>
        <fullName evidence="8">Integral membrane protein</fullName>
    </submittedName>
</protein>
<evidence type="ECO:0000256" key="4">
    <source>
        <dbReference type="ARBA" id="ARBA00022989"/>
    </source>
</evidence>